<reference evidence="1 2" key="1">
    <citation type="submission" date="2015-04" db="EMBL/GenBank/DDBJ databases">
        <authorList>
            <person name="Syromyatnikov M.Y."/>
            <person name="Popov V.N."/>
        </authorList>
    </citation>
    <scope>NUCLEOTIDE SEQUENCE [LARGE SCALE GENOMIC DNA]</scope>
</reference>
<organism evidence="1 2">
    <name type="scientific">Clunio marinus</name>
    <dbReference type="NCBI Taxonomy" id="568069"/>
    <lineage>
        <taxon>Eukaryota</taxon>
        <taxon>Metazoa</taxon>
        <taxon>Ecdysozoa</taxon>
        <taxon>Arthropoda</taxon>
        <taxon>Hexapoda</taxon>
        <taxon>Insecta</taxon>
        <taxon>Pterygota</taxon>
        <taxon>Neoptera</taxon>
        <taxon>Endopterygota</taxon>
        <taxon>Diptera</taxon>
        <taxon>Nematocera</taxon>
        <taxon>Chironomoidea</taxon>
        <taxon>Chironomidae</taxon>
        <taxon>Clunio</taxon>
    </lineage>
</organism>
<sequence>MFTSEKINGARIVKGTQTQIEYKLELLTLMYAGRRQGTTPRWKTKTNVLSISTFSDQSENRQHTK</sequence>
<dbReference type="Proteomes" id="UP000183832">
    <property type="component" value="Unassembled WGS sequence"/>
</dbReference>
<proteinExistence type="predicted"/>
<protein>
    <submittedName>
        <fullName evidence="1">CLUMA_CG021645, isoform A</fullName>
    </submittedName>
</protein>
<name>A0A1J1JAV7_9DIPT</name>
<dbReference type="AlphaFoldDB" id="A0A1J1JAV7"/>
<evidence type="ECO:0000313" key="2">
    <source>
        <dbReference type="Proteomes" id="UP000183832"/>
    </source>
</evidence>
<keyword evidence="2" id="KW-1185">Reference proteome</keyword>
<accession>A0A1J1JAV7</accession>
<gene>
    <name evidence="1" type="ORF">CLUMA_CG021645</name>
</gene>
<evidence type="ECO:0000313" key="1">
    <source>
        <dbReference type="EMBL" id="CRL08718.1"/>
    </source>
</evidence>
<dbReference type="EMBL" id="CVRI01000075">
    <property type="protein sequence ID" value="CRL08718.1"/>
    <property type="molecule type" value="Genomic_DNA"/>
</dbReference>